<reference evidence="9" key="1">
    <citation type="journal article" date="2023" name="Science">
        <title>Genome structures resolve the early diversification of teleost fishes.</title>
        <authorList>
            <person name="Parey E."/>
            <person name="Louis A."/>
            <person name="Montfort J."/>
            <person name="Bouchez O."/>
            <person name="Roques C."/>
            <person name="Iampietro C."/>
            <person name="Lluch J."/>
            <person name="Castinel A."/>
            <person name="Donnadieu C."/>
            <person name="Desvignes T."/>
            <person name="Floi Bucao C."/>
            <person name="Jouanno E."/>
            <person name="Wen M."/>
            <person name="Mejri S."/>
            <person name="Dirks R."/>
            <person name="Jansen H."/>
            <person name="Henkel C."/>
            <person name="Chen W.J."/>
            <person name="Zahm M."/>
            <person name="Cabau C."/>
            <person name="Klopp C."/>
            <person name="Thompson A.W."/>
            <person name="Robinson-Rechavi M."/>
            <person name="Braasch I."/>
            <person name="Lecointre G."/>
            <person name="Bobe J."/>
            <person name="Postlethwait J.H."/>
            <person name="Berthelot C."/>
            <person name="Roest Crollius H."/>
            <person name="Guiguen Y."/>
        </authorList>
    </citation>
    <scope>NUCLEOTIDE SEQUENCE</scope>
    <source>
        <tissue evidence="9">Blood</tissue>
    </source>
</reference>
<dbReference type="Proteomes" id="UP001152803">
    <property type="component" value="Unassembled WGS sequence"/>
</dbReference>
<comment type="subcellular location">
    <subcellularLocation>
        <location evidence="1">Nucleus</location>
    </subcellularLocation>
</comment>
<keyword evidence="5" id="KW-0862">Zinc</keyword>
<feature type="domain" description="C2H2-type" evidence="8">
    <location>
        <begin position="336"/>
        <end position="365"/>
    </location>
</feature>
<dbReference type="SMART" id="SM00355">
    <property type="entry name" value="ZnF_C2H2"/>
    <property type="match status" value="3"/>
</dbReference>
<dbReference type="PROSITE" id="PS50157">
    <property type="entry name" value="ZINC_FINGER_C2H2_2"/>
    <property type="match status" value="3"/>
</dbReference>
<keyword evidence="2" id="KW-0479">Metal-binding</keyword>
<dbReference type="InterPro" id="IPR036236">
    <property type="entry name" value="Znf_C2H2_sf"/>
</dbReference>
<keyword evidence="4 7" id="KW-0863">Zinc-finger</keyword>
<dbReference type="OrthoDB" id="4748970at2759"/>
<dbReference type="AlphaFoldDB" id="A0A9Q1E2G3"/>
<sequence>MRVLAKKMLNCANYRYLQPCDGRLVEAERLGHGTGLWRYPAERGDIEAVEALMSMSSCWKARSHDTTHDLRPLTPASDISEEGLLVPGSAEFQGSPFCMTPPYSPPEFESVNPVQTAVCHMPQPEEELGPAPATPPRSHTASVIRHTADSLPCTCSACPADGLDGGSCGKRSPGVGGSAECPSGVPMDRVTRADPAPPSPCLSGLLPALTPITVTAPATAGPPVCLAPVGASPVPILSQVVSVPRATRPVAIKPAPAPAGSQQSAVCQPLVLMGGQVSSGPVMILLPQLVAPKQPLAGTTPISISSRLPTIAPAPGFVPIVQKSSPPSIESRVRSHVCAHPSCGKTYFKSSHLKAHTRTHTGEKPFLCSWEGCERRFARSDELSRHRRTHTGEKRFACPMCQSRFMRSDHLAKHARRHLTAKKVPYWQMEVSFLKDFSTVCPPLPFP</sequence>
<evidence type="ECO:0000313" key="10">
    <source>
        <dbReference type="Proteomes" id="UP001152803"/>
    </source>
</evidence>
<dbReference type="Gene3D" id="3.30.160.60">
    <property type="entry name" value="Classic Zinc Finger"/>
    <property type="match status" value="3"/>
</dbReference>
<accession>A0A9Q1E2G3</accession>
<dbReference type="FunFam" id="3.30.160.60:FF:000125">
    <property type="entry name" value="Putative zinc finger protein 143"/>
    <property type="match status" value="1"/>
</dbReference>
<dbReference type="GO" id="GO:0008270">
    <property type="term" value="F:zinc ion binding"/>
    <property type="evidence" value="ECO:0007669"/>
    <property type="project" value="UniProtKB-KW"/>
</dbReference>
<dbReference type="FunFam" id="3.30.160.60:FF:000926">
    <property type="entry name" value="Kruppel like factor 13"/>
    <property type="match status" value="1"/>
</dbReference>
<dbReference type="EMBL" id="JAFJMO010000001">
    <property type="protein sequence ID" value="KAJ8288392.1"/>
    <property type="molecule type" value="Genomic_DNA"/>
</dbReference>
<dbReference type="SUPFAM" id="SSF57667">
    <property type="entry name" value="beta-beta-alpha zinc fingers"/>
    <property type="match status" value="2"/>
</dbReference>
<organism evidence="9 10">
    <name type="scientific">Conger conger</name>
    <name type="common">Conger eel</name>
    <name type="synonym">Muraena conger</name>
    <dbReference type="NCBI Taxonomy" id="82655"/>
    <lineage>
        <taxon>Eukaryota</taxon>
        <taxon>Metazoa</taxon>
        <taxon>Chordata</taxon>
        <taxon>Craniata</taxon>
        <taxon>Vertebrata</taxon>
        <taxon>Euteleostomi</taxon>
        <taxon>Actinopterygii</taxon>
        <taxon>Neopterygii</taxon>
        <taxon>Teleostei</taxon>
        <taxon>Anguilliformes</taxon>
        <taxon>Congridae</taxon>
        <taxon>Conger</taxon>
    </lineage>
</organism>
<keyword evidence="6" id="KW-0539">Nucleus</keyword>
<gene>
    <name evidence="9" type="ORF">COCON_G00010510</name>
</gene>
<evidence type="ECO:0000256" key="2">
    <source>
        <dbReference type="ARBA" id="ARBA00022723"/>
    </source>
</evidence>
<comment type="caution">
    <text evidence="9">The sequence shown here is derived from an EMBL/GenBank/DDBJ whole genome shotgun (WGS) entry which is preliminary data.</text>
</comment>
<dbReference type="InterPro" id="IPR013087">
    <property type="entry name" value="Znf_C2H2_type"/>
</dbReference>
<feature type="domain" description="C2H2-type" evidence="8">
    <location>
        <begin position="396"/>
        <end position="423"/>
    </location>
</feature>
<evidence type="ECO:0000256" key="1">
    <source>
        <dbReference type="ARBA" id="ARBA00004123"/>
    </source>
</evidence>
<name>A0A9Q1E2G3_CONCO</name>
<dbReference type="PANTHER" id="PTHR23235">
    <property type="entry name" value="KRUEPPEL-LIKE TRANSCRIPTION FACTOR"/>
    <property type="match status" value="1"/>
</dbReference>
<proteinExistence type="predicted"/>
<feature type="domain" description="C2H2-type" evidence="8">
    <location>
        <begin position="366"/>
        <end position="395"/>
    </location>
</feature>
<dbReference type="GO" id="GO:0000978">
    <property type="term" value="F:RNA polymerase II cis-regulatory region sequence-specific DNA binding"/>
    <property type="evidence" value="ECO:0007669"/>
    <property type="project" value="TreeGrafter"/>
</dbReference>
<keyword evidence="3" id="KW-0677">Repeat</keyword>
<dbReference type="GO" id="GO:0000981">
    <property type="term" value="F:DNA-binding transcription factor activity, RNA polymerase II-specific"/>
    <property type="evidence" value="ECO:0007669"/>
    <property type="project" value="TreeGrafter"/>
</dbReference>
<evidence type="ECO:0000256" key="7">
    <source>
        <dbReference type="PROSITE-ProRule" id="PRU00042"/>
    </source>
</evidence>
<dbReference type="PROSITE" id="PS00028">
    <property type="entry name" value="ZINC_FINGER_C2H2_1"/>
    <property type="match status" value="3"/>
</dbReference>
<dbReference type="PANTHER" id="PTHR23235:SF64">
    <property type="entry name" value="KRUEPPEL-LIKE FACTOR 10"/>
    <property type="match status" value="1"/>
</dbReference>
<protein>
    <recommendedName>
        <fullName evidence="8">C2H2-type domain-containing protein</fullName>
    </recommendedName>
</protein>
<keyword evidence="10" id="KW-1185">Reference proteome</keyword>
<evidence type="ECO:0000256" key="3">
    <source>
        <dbReference type="ARBA" id="ARBA00022737"/>
    </source>
</evidence>
<evidence type="ECO:0000313" key="9">
    <source>
        <dbReference type="EMBL" id="KAJ8288392.1"/>
    </source>
</evidence>
<evidence type="ECO:0000256" key="4">
    <source>
        <dbReference type="ARBA" id="ARBA00022771"/>
    </source>
</evidence>
<evidence type="ECO:0000259" key="8">
    <source>
        <dbReference type="PROSITE" id="PS50157"/>
    </source>
</evidence>
<evidence type="ECO:0000256" key="5">
    <source>
        <dbReference type="ARBA" id="ARBA00022833"/>
    </source>
</evidence>
<dbReference type="CDD" id="cd21572">
    <property type="entry name" value="KLF10_N"/>
    <property type="match status" value="1"/>
</dbReference>
<dbReference type="Pfam" id="PF00096">
    <property type="entry name" value="zf-C2H2"/>
    <property type="match status" value="2"/>
</dbReference>
<evidence type="ECO:0000256" key="6">
    <source>
        <dbReference type="ARBA" id="ARBA00023242"/>
    </source>
</evidence>
<dbReference type="GO" id="GO:0005634">
    <property type="term" value="C:nucleus"/>
    <property type="evidence" value="ECO:0007669"/>
    <property type="project" value="UniProtKB-SubCell"/>
</dbReference>
<dbReference type="FunFam" id="3.30.160.60:FF:000018">
    <property type="entry name" value="Krueppel-like factor 15"/>
    <property type="match status" value="1"/>
</dbReference>